<dbReference type="AlphaFoldDB" id="A0A4Q9N6D3"/>
<keyword evidence="2" id="KW-1185">Reference proteome</keyword>
<organism evidence="1 2">
    <name type="scientific">Dichomitus squalens</name>
    <dbReference type="NCBI Taxonomy" id="114155"/>
    <lineage>
        <taxon>Eukaryota</taxon>
        <taxon>Fungi</taxon>
        <taxon>Dikarya</taxon>
        <taxon>Basidiomycota</taxon>
        <taxon>Agaricomycotina</taxon>
        <taxon>Agaricomycetes</taxon>
        <taxon>Polyporales</taxon>
        <taxon>Polyporaceae</taxon>
        <taxon>Dichomitus</taxon>
    </lineage>
</organism>
<accession>A0A4Q9N6D3</accession>
<name>A0A4Q9N6D3_9APHY</name>
<evidence type="ECO:0000313" key="2">
    <source>
        <dbReference type="Proteomes" id="UP000292082"/>
    </source>
</evidence>
<proteinExistence type="predicted"/>
<dbReference type="EMBL" id="ML145425">
    <property type="protein sequence ID" value="TBU51055.1"/>
    <property type="molecule type" value="Genomic_DNA"/>
</dbReference>
<dbReference type="Proteomes" id="UP000292082">
    <property type="component" value="Unassembled WGS sequence"/>
</dbReference>
<evidence type="ECO:0000313" key="1">
    <source>
        <dbReference type="EMBL" id="TBU51055.1"/>
    </source>
</evidence>
<gene>
    <name evidence="1" type="ORF">BD310DRAFT_433788</name>
</gene>
<protein>
    <submittedName>
        <fullName evidence="1">Uncharacterized protein</fullName>
    </submittedName>
</protein>
<reference evidence="1 2" key="1">
    <citation type="submission" date="2019-01" db="EMBL/GenBank/DDBJ databases">
        <title>Draft genome sequences of three monokaryotic isolates of the white-rot basidiomycete fungus Dichomitus squalens.</title>
        <authorList>
            <consortium name="DOE Joint Genome Institute"/>
            <person name="Lopez S.C."/>
            <person name="Andreopoulos B."/>
            <person name="Pangilinan J."/>
            <person name="Lipzen A."/>
            <person name="Riley R."/>
            <person name="Ahrendt S."/>
            <person name="Ng V."/>
            <person name="Barry K."/>
            <person name="Daum C."/>
            <person name="Grigoriev I.V."/>
            <person name="Hilden K.S."/>
            <person name="Makela M.R."/>
            <person name="de Vries R.P."/>
        </authorList>
    </citation>
    <scope>NUCLEOTIDE SEQUENCE [LARGE SCALE GENOMIC DNA]</scope>
    <source>
        <strain evidence="1 2">CBS 464.89</strain>
    </source>
</reference>
<sequence length="121" mass="13612">MTDSCGYAVPIYTVMSRRSALLTWSDTGWTIGCKAVDDDVPGRAVWAHGRPTACLGTEGMCRFHSSWSDCRRIDTDRGWLPYHHLLSVISLAPKHILIVSDRRKRYSSGRIKQNSGRTSRS</sequence>